<dbReference type="Proteomes" id="UP000054007">
    <property type="component" value="Unassembled WGS sequence"/>
</dbReference>
<keyword evidence="2" id="KW-1185">Reference proteome</keyword>
<gene>
    <name evidence="1" type="ORF">CYLTODRAFT_493436</name>
</gene>
<protein>
    <recommendedName>
        <fullName evidence="3">F-box domain-containing protein</fullName>
    </recommendedName>
</protein>
<evidence type="ECO:0000313" key="1">
    <source>
        <dbReference type="EMBL" id="KIY64039.1"/>
    </source>
</evidence>
<dbReference type="AlphaFoldDB" id="A0A0D7B1J8"/>
<dbReference type="EMBL" id="KN880657">
    <property type="protein sequence ID" value="KIY64039.1"/>
    <property type="molecule type" value="Genomic_DNA"/>
</dbReference>
<evidence type="ECO:0000313" key="2">
    <source>
        <dbReference type="Proteomes" id="UP000054007"/>
    </source>
</evidence>
<reference evidence="1 2" key="1">
    <citation type="journal article" date="2015" name="Fungal Genet. Biol.">
        <title>Evolution of novel wood decay mechanisms in Agaricales revealed by the genome sequences of Fistulina hepatica and Cylindrobasidium torrendii.</title>
        <authorList>
            <person name="Floudas D."/>
            <person name="Held B.W."/>
            <person name="Riley R."/>
            <person name="Nagy L.G."/>
            <person name="Koehler G."/>
            <person name="Ransdell A.S."/>
            <person name="Younus H."/>
            <person name="Chow J."/>
            <person name="Chiniquy J."/>
            <person name="Lipzen A."/>
            <person name="Tritt A."/>
            <person name="Sun H."/>
            <person name="Haridas S."/>
            <person name="LaButti K."/>
            <person name="Ohm R.A."/>
            <person name="Kues U."/>
            <person name="Blanchette R.A."/>
            <person name="Grigoriev I.V."/>
            <person name="Minto R.E."/>
            <person name="Hibbett D.S."/>
        </authorList>
    </citation>
    <scope>NUCLEOTIDE SEQUENCE [LARGE SCALE GENOMIC DNA]</scope>
    <source>
        <strain evidence="1 2">FP15055 ss-10</strain>
    </source>
</reference>
<sequence length="301" mass="33569">MNAIRNGSDVTLPAEVIFMILEAVAVALYPHSASRLLLISRAACQWLEPFVYHTIVLRSLAQSNRFKTTVRQRRLRDPEFFHRNVRVVICKLPRGGVHDGTLKHLLKACNHVVHVSCAATTIAQALPTGALRSLRYLNAHGDHVPSSPTVTHLVLRQFSEQFQAQSMMERIKRCLPNLTHLCLDVELLHGYREAVAGVLNAVLADPPPKMQRIIVVFQFVLAWLWGMAAQHKILDAAIRKTVGEGRTMPVCFAVLPPSVDEEVSTYQVIPSRDVAAVLGWDTPSLVDNIWTRAEVLSPCTE</sequence>
<proteinExistence type="predicted"/>
<organism evidence="1 2">
    <name type="scientific">Cylindrobasidium torrendii FP15055 ss-10</name>
    <dbReference type="NCBI Taxonomy" id="1314674"/>
    <lineage>
        <taxon>Eukaryota</taxon>
        <taxon>Fungi</taxon>
        <taxon>Dikarya</taxon>
        <taxon>Basidiomycota</taxon>
        <taxon>Agaricomycotina</taxon>
        <taxon>Agaricomycetes</taxon>
        <taxon>Agaricomycetidae</taxon>
        <taxon>Agaricales</taxon>
        <taxon>Marasmiineae</taxon>
        <taxon>Physalacriaceae</taxon>
        <taxon>Cylindrobasidium</taxon>
    </lineage>
</organism>
<dbReference type="OrthoDB" id="3070099at2759"/>
<evidence type="ECO:0008006" key="3">
    <source>
        <dbReference type="Google" id="ProtNLM"/>
    </source>
</evidence>
<accession>A0A0D7B1J8</accession>
<name>A0A0D7B1J8_9AGAR</name>